<dbReference type="InterPro" id="IPR036895">
    <property type="entry name" value="Uracil-DNA_glycosylase-like_sf"/>
</dbReference>
<dbReference type="NCBIfam" id="TIGR04274">
    <property type="entry name" value="hypoxanDNAglyco"/>
    <property type="match status" value="1"/>
</dbReference>
<organism evidence="2 3">
    <name type="scientific">Mycobacterium cookii</name>
    <dbReference type="NCBI Taxonomy" id="1775"/>
    <lineage>
        <taxon>Bacteria</taxon>
        <taxon>Bacillati</taxon>
        <taxon>Actinomycetota</taxon>
        <taxon>Actinomycetes</taxon>
        <taxon>Mycobacteriales</taxon>
        <taxon>Mycobacteriaceae</taxon>
        <taxon>Mycobacterium</taxon>
    </lineage>
</organism>
<keyword evidence="3" id="KW-1185">Reference proteome</keyword>
<dbReference type="Pfam" id="PF03167">
    <property type="entry name" value="UDG"/>
    <property type="match status" value="1"/>
</dbReference>
<accession>A0A7I7KVB1</accession>
<dbReference type="Proteomes" id="UP000465866">
    <property type="component" value="Chromosome"/>
</dbReference>
<dbReference type="AlphaFoldDB" id="A0A7I7KVB1"/>
<dbReference type="SUPFAM" id="SSF52141">
    <property type="entry name" value="Uracil-DNA glycosylase-like"/>
    <property type="match status" value="1"/>
</dbReference>
<dbReference type="SMART" id="SM00986">
    <property type="entry name" value="UDG"/>
    <property type="match status" value="1"/>
</dbReference>
<dbReference type="SMART" id="SM00987">
    <property type="entry name" value="UreE_C"/>
    <property type="match status" value="1"/>
</dbReference>
<protein>
    <submittedName>
        <fullName evidence="2">DNA-deoxyinosine glycosylase</fullName>
    </submittedName>
</protein>
<dbReference type="InterPro" id="IPR005122">
    <property type="entry name" value="Uracil-DNA_glycosylase-like"/>
</dbReference>
<sequence>MGSMSTPLLQGFAPVADDDARLLILGSFPSVQSLAVRQYYGNPRNAFWPIAGELFGFDAAMPYENRLTALQSRGVALWDVLHKCRRAGSSDAEFDAHSLVVNDFRRFFASHRSIDRVCFNGRVAQRLFEKLVDIEAPVSYQLLPSSSPARAMPAGQKLAAWRRTVMTPADAAAPRGEPPRSAR</sequence>
<dbReference type="InterPro" id="IPR026353">
    <property type="entry name" value="Hypoxan-DNA_Glyclase"/>
</dbReference>
<evidence type="ECO:0000259" key="1">
    <source>
        <dbReference type="SMART" id="SM00986"/>
    </source>
</evidence>
<feature type="domain" description="Uracil-DNA glycosylase-like" evidence="1">
    <location>
        <begin position="13"/>
        <end position="165"/>
    </location>
</feature>
<dbReference type="Gene3D" id="3.40.470.10">
    <property type="entry name" value="Uracil-DNA glycosylase-like domain"/>
    <property type="match status" value="1"/>
</dbReference>
<reference evidence="2 3" key="1">
    <citation type="journal article" date="2019" name="Emerg. Microbes Infect.">
        <title>Comprehensive subspecies identification of 175 nontuberculous mycobacteria species based on 7547 genomic profiles.</title>
        <authorList>
            <person name="Matsumoto Y."/>
            <person name="Kinjo T."/>
            <person name="Motooka D."/>
            <person name="Nabeya D."/>
            <person name="Jung N."/>
            <person name="Uechi K."/>
            <person name="Horii T."/>
            <person name="Iida T."/>
            <person name="Fujita J."/>
            <person name="Nakamura S."/>
        </authorList>
    </citation>
    <scope>NUCLEOTIDE SEQUENCE [LARGE SCALE GENOMIC DNA]</scope>
    <source>
        <strain evidence="2 3">JCM 12404</strain>
    </source>
</reference>
<dbReference type="KEGG" id="mcoo:MCOO_17820"/>
<dbReference type="EMBL" id="AP022569">
    <property type="protein sequence ID" value="BBX45767.1"/>
    <property type="molecule type" value="Genomic_DNA"/>
</dbReference>
<dbReference type="CDD" id="cd10032">
    <property type="entry name" value="UDG-F6_HDG"/>
    <property type="match status" value="1"/>
</dbReference>
<gene>
    <name evidence="2" type="ORF">MCOO_17820</name>
</gene>
<proteinExistence type="predicted"/>
<evidence type="ECO:0000313" key="3">
    <source>
        <dbReference type="Proteomes" id="UP000465866"/>
    </source>
</evidence>
<name>A0A7I7KVB1_9MYCO</name>
<evidence type="ECO:0000313" key="2">
    <source>
        <dbReference type="EMBL" id="BBX45767.1"/>
    </source>
</evidence>